<evidence type="ECO:0000313" key="5">
    <source>
        <dbReference type="Proteomes" id="UP000663832"/>
    </source>
</evidence>
<feature type="coiled-coil region" evidence="1">
    <location>
        <begin position="274"/>
        <end position="312"/>
    </location>
</feature>
<evidence type="ECO:0000256" key="2">
    <source>
        <dbReference type="SAM" id="MobiDB-lite"/>
    </source>
</evidence>
<feature type="compositionally biased region" description="Low complexity" evidence="2">
    <location>
        <begin position="1"/>
        <end position="36"/>
    </location>
</feature>
<dbReference type="AlphaFoldDB" id="A0A814N866"/>
<protein>
    <submittedName>
        <fullName evidence="4">Uncharacterized protein</fullName>
    </submittedName>
</protein>
<proteinExistence type="predicted"/>
<reference evidence="4" key="1">
    <citation type="submission" date="2021-02" db="EMBL/GenBank/DDBJ databases">
        <authorList>
            <person name="Nowell W R."/>
        </authorList>
    </citation>
    <scope>NUCLEOTIDE SEQUENCE</scope>
</reference>
<evidence type="ECO:0000256" key="1">
    <source>
        <dbReference type="SAM" id="Coils"/>
    </source>
</evidence>
<organism evidence="4 5">
    <name type="scientific">Adineta steineri</name>
    <dbReference type="NCBI Taxonomy" id="433720"/>
    <lineage>
        <taxon>Eukaryota</taxon>
        <taxon>Metazoa</taxon>
        <taxon>Spiralia</taxon>
        <taxon>Gnathifera</taxon>
        <taxon>Rotifera</taxon>
        <taxon>Eurotatoria</taxon>
        <taxon>Bdelloidea</taxon>
        <taxon>Adinetida</taxon>
        <taxon>Adinetidae</taxon>
        <taxon>Adineta</taxon>
    </lineage>
</organism>
<feature type="compositionally biased region" description="Polar residues" evidence="2">
    <location>
        <begin position="108"/>
        <end position="126"/>
    </location>
</feature>
<accession>A0A814N866</accession>
<name>A0A814N866_9BILA</name>
<feature type="region of interest" description="Disordered" evidence="2">
    <location>
        <begin position="60"/>
        <end position="126"/>
    </location>
</feature>
<evidence type="ECO:0000313" key="3">
    <source>
        <dbReference type="EMBL" id="CAF1056432.1"/>
    </source>
</evidence>
<sequence length="590" mass="67721">MRRSAITNNDNDNNQLSTTTTTTSSSSSAITNEINNQQQKRSLEDYGFLTNLKRRRHLSPQNSNIDINNDTDNDTISLPTIKKKTRTKSKNRSILNASNDTNDEHNSANDSQTSRKTSSRHTLSSQHMHEISLPNWERMCPNIDQILSNKHAQSGVFAHEVQLVQQELEALLSMSIVRENILKDLYNPPVHNSDTIRSKIRKHQEAERIYSSKKIPQKPLPPLTNQHHQRHNGSHLLLDRQVAMTPIIGAQIDRVWSDINTFYHEISSNDISMIENLVEFNHQLENKLEKFKSEYNNQVIEQSNIIEQLKEENYDQLVQISQLNPLVTYYVDKTTIGNFQTNIYEHMGQTSPVYRTPISSPMHGRILGNNFDSKDNGAALRVSPRLHPHEYSNNRTGLFSLPNAKLDDDCEVTSVAIKSKKKSKLISSPSSTVKFQQRLQLVQNYLHDQHPLLNETVKRQLFSDIKSTKKRKTSLSVSIPTAVNTNDHCVDVFQSKLTTLISLLHECSTISSYALKRARLQSDNEQTWQKLNIIERDLESLTEKLDVTGGYNNSSNNEKAFQNLAQLLTDWQQDEEEFDRQLEELFIIDQ</sequence>
<dbReference type="Proteomes" id="UP000663832">
    <property type="component" value="Unassembled WGS sequence"/>
</dbReference>
<dbReference type="Proteomes" id="UP000663877">
    <property type="component" value="Unassembled WGS sequence"/>
</dbReference>
<evidence type="ECO:0000313" key="4">
    <source>
        <dbReference type="EMBL" id="CAF1086916.1"/>
    </source>
</evidence>
<feature type="region of interest" description="Disordered" evidence="2">
    <location>
        <begin position="1"/>
        <end position="42"/>
    </location>
</feature>
<keyword evidence="1" id="KW-0175">Coiled coil</keyword>
<feature type="compositionally biased region" description="Basic residues" evidence="2">
    <location>
        <begin position="81"/>
        <end position="91"/>
    </location>
</feature>
<keyword evidence="5" id="KW-1185">Reference proteome</keyword>
<feature type="compositionally biased region" description="Low complexity" evidence="2">
    <location>
        <begin position="62"/>
        <end position="77"/>
    </location>
</feature>
<dbReference type="EMBL" id="CAJNOI010000099">
    <property type="protein sequence ID" value="CAF1056432.1"/>
    <property type="molecule type" value="Genomic_DNA"/>
</dbReference>
<gene>
    <name evidence="3" type="ORF">BJG266_LOCUS18909</name>
    <name evidence="4" type="ORF">QVE165_LOCUS19540</name>
</gene>
<dbReference type="OrthoDB" id="10022634at2759"/>
<dbReference type="EMBL" id="CAJNOM010000120">
    <property type="protein sequence ID" value="CAF1086916.1"/>
    <property type="molecule type" value="Genomic_DNA"/>
</dbReference>
<comment type="caution">
    <text evidence="4">The sequence shown here is derived from an EMBL/GenBank/DDBJ whole genome shotgun (WGS) entry which is preliminary data.</text>
</comment>